<evidence type="ECO:0000256" key="8">
    <source>
        <dbReference type="ARBA" id="ARBA00023136"/>
    </source>
</evidence>
<dbReference type="PANTHER" id="PTHR22760">
    <property type="entry name" value="GLYCOSYLTRANSFERASE"/>
    <property type="match status" value="1"/>
</dbReference>
<dbReference type="AlphaFoldDB" id="X1H193"/>
<feature type="transmembrane region" description="Helical" evidence="9">
    <location>
        <begin position="184"/>
        <end position="202"/>
    </location>
</feature>
<keyword evidence="8 9" id="KW-0472">Membrane</keyword>
<accession>X1H193</accession>
<name>X1H193_9ZZZZ</name>
<keyword evidence="6" id="KW-0256">Endoplasmic reticulum</keyword>
<feature type="transmembrane region" description="Helical" evidence="9">
    <location>
        <begin position="116"/>
        <end position="149"/>
    </location>
</feature>
<proteinExistence type="predicted"/>
<sequence length="260" mass="29756">YPYIVVVIFKIMIFFGASNIESMLIGVRLFSGLMSMITVIVAYYFGKKLYGKFVGIIASGFVAIWFDFIFWSTRTMTDSIAMNFFFLAAYLVYCCIQKEQKNTEKSKRKFFTKKTIQSFFAGISVGLAFMFKFPVAAIGLPLFIWIIVHKKWKELAFFTGSIILVVIVQGLIDLATWGSFLHSAIAFLDYNIFSGGATIHGLDPFGTYAALLVDSYLEYFIIFLLFIIIALQKDKKTLYLGSIVVFYLLIFTIIKHKEYR</sequence>
<evidence type="ECO:0000256" key="2">
    <source>
        <dbReference type="ARBA" id="ARBA00004586"/>
    </source>
</evidence>
<feature type="transmembrane region" description="Helical" evidence="9">
    <location>
        <begin position="25"/>
        <end position="46"/>
    </location>
</feature>
<evidence type="ECO:0000256" key="4">
    <source>
        <dbReference type="ARBA" id="ARBA00022679"/>
    </source>
</evidence>
<evidence type="ECO:0000256" key="9">
    <source>
        <dbReference type="SAM" id="Phobius"/>
    </source>
</evidence>
<dbReference type="GO" id="GO:0005789">
    <property type="term" value="C:endoplasmic reticulum membrane"/>
    <property type="evidence" value="ECO:0007669"/>
    <property type="project" value="UniProtKB-SubCell"/>
</dbReference>
<evidence type="ECO:0000256" key="3">
    <source>
        <dbReference type="ARBA" id="ARBA00022676"/>
    </source>
</evidence>
<organism evidence="10">
    <name type="scientific">marine sediment metagenome</name>
    <dbReference type="NCBI Taxonomy" id="412755"/>
    <lineage>
        <taxon>unclassified sequences</taxon>
        <taxon>metagenomes</taxon>
        <taxon>ecological metagenomes</taxon>
    </lineage>
</organism>
<dbReference type="InterPro" id="IPR005599">
    <property type="entry name" value="GPI_mannosylTrfase"/>
</dbReference>
<evidence type="ECO:0000256" key="7">
    <source>
        <dbReference type="ARBA" id="ARBA00022989"/>
    </source>
</evidence>
<keyword evidence="7 9" id="KW-1133">Transmembrane helix</keyword>
<dbReference type="EMBL" id="BARU01033127">
    <property type="protein sequence ID" value="GAH63931.1"/>
    <property type="molecule type" value="Genomic_DNA"/>
</dbReference>
<evidence type="ECO:0000256" key="6">
    <source>
        <dbReference type="ARBA" id="ARBA00022824"/>
    </source>
</evidence>
<feature type="transmembrane region" description="Helical" evidence="9">
    <location>
        <begin position="155"/>
        <end position="172"/>
    </location>
</feature>
<feature type="non-terminal residue" evidence="10">
    <location>
        <position position="260"/>
    </location>
</feature>
<evidence type="ECO:0000313" key="10">
    <source>
        <dbReference type="EMBL" id="GAH63931.1"/>
    </source>
</evidence>
<evidence type="ECO:0000256" key="1">
    <source>
        <dbReference type="ARBA" id="ARBA00004127"/>
    </source>
</evidence>
<protein>
    <recommendedName>
        <fullName evidence="11">Glycosyltransferase RgtA/B/C/D-like domain-containing protein</fullName>
    </recommendedName>
</protein>
<evidence type="ECO:0000256" key="5">
    <source>
        <dbReference type="ARBA" id="ARBA00022692"/>
    </source>
</evidence>
<reference evidence="10" key="1">
    <citation type="journal article" date="2014" name="Front. Microbiol.">
        <title>High frequency of phylogenetically diverse reductive dehalogenase-homologous genes in deep subseafloor sedimentary metagenomes.</title>
        <authorList>
            <person name="Kawai M."/>
            <person name="Futagami T."/>
            <person name="Toyoda A."/>
            <person name="Takaki Y."/>
            <person name="Nishi S."/>
            <person name="Hori S."/>
            <person name="Arai W."/>
            <person name="Tsubouchi T."/>
            <person name="Morono Y."/>
            <person name="Uchiyama I."/>
            <person name="Ito T."/>
            <person name="Fujiyama A."/>
            <person name="Inagaki F."/>
            <person name="Takami H."/>
        </authorList>
    </citation>
    <scope>NUCLEOTIDE SEQUENCE</scope>
    <source>
        <strain evidence="10">Expedition CK06-06</strain>
    </source>
</reference>
<evidence type="ECO:0008006" key="11">
    <source>
        <dbReference type="Google" id="ProtNLM"/>
    </source>
</evidence>
<keyword evidence="3" id="KW-0328">Glycosyltransferase</keyword>
<dbReference type="GO" id="GO:0000030">
    <property type="term" value="F:mannosyltransferase activity"/>
    <property type="evidence" value="ECO:0007669"/>
    <property type="project" value="TreeGrafter"/>
</dbReference>
<feature type="transmembrane region" description="Helical" evidence="9">
    <location>
        <begin position="53"/>
        <end position="73"/>
    </location>
</feature>
<feature type="transmembrane region" description="Helical" evidence="9">
    <location>
        <begin position="238"/>
        <end position="254"/>
    </location>
</feature>
<keyword evidence="5 9" id="KW-0812">Transmembrane</keyword>
<comment type="subcellular location">
    <subcellularLocation>
        <location evidence="1">Endomembrane system</location>
        <topology evidence="1">Multi-pass membrane protein</topology>
    </subcellularLocation>
    <subcellularLocation>
        <location evidence="2">Endoplasmic reticulum membrane</location>
    </subcellularLocation>
</comment>
<dbReference type="Pfam" id="PF03901">
    <property type="entry name" value="Glyco_transf_22"/>
    <property type="match status" value="1"/>
</dbReference>
<feature type="transmembrane region" description="Helical" evidence="9">
    <location>
        <begin position="79"/>
        <end position="96"/>
    </location>
</feature>
<feature type="non-terminal residue" evidence="10">
    <location>
        <position position="1"/>
    </location>
</feature>
<keyword evidence="4" id="KW-0808">Transferase</keyword>
<feature type="transmembrane region" description="Helical" evidence="9">
    <location>
        <begin position="208"/>
        <end position="231"/>
    </location>
</feature>
<comment type="caution">
    <text evidence="10">The sequence shown here is derived from an EMBL/GenBank/DDBJ whole genome shotgun (WGS) entry which is preliminary data.</text>
</comment>
<gene>
    <name evidence="10" type="ORF">S03H2_52163</name>
</gene>